<dbReference type="EMBL" id="FOUF01000008">
    <property type="protein sequence ID" value="SFM16466.1"/>
    <property type="molecule type" value="Genomic_DNA"/>
</dbReference>
<proteinExistence type="predicted"/>
<keyword evidence="3" id="KW-1185">Reference proteome</keyword>
<dbReference type="InterPro" id="IPR001206">
    <property type="entry name" value="Diacylglycerol_kinase_cat_dom"/>
</dbReference>
<dbReference type="Gene3D" id="3.40.50.10330">
    <property type="entry name" value="Probable inorganic polyphosphate/atp-NAD kinase, domain 1"/>
    <property type="match status" value="1"/>
</dbReference>
<name>A0A1I4NLX0_9PROT</name>
<keyword evidence="2" id="KW-0808">Transferase</keyword>
<dbReference type="GO" id="GO:0016301">
    <property type="term" value="F:kinase activity"/>
    <property type="evidence" value="ECO:0007669"/>
    <property type="project" value="UniProtKB-KW"/>
</dbReference>
<dbReference type="InterPro" id="IPR017438">
    <property type="entry name" value="ATP-NAD_kinase_N"/>
</dbReference>
<dbReference type="SMART" id="SM00046">
    <property type="entry name" value="DAGKc"/>
    <property type="match status" value="1"/>
</dbReference>
<reference evidence="2 3" key="1">
    <citation type="submission" date="2016-10" db="EMBL/GenBank/DDBJ databases">
        <authorList>
            <person name="de Groot N.N."/>
        </authorList>
    </citation>
    <scope>NUCLEOTIDE SEQUENCE [LARGE SCALE GENOMIC DNA]</scope>
    <source>
        <strain evidence="2 3">Nm146</strain>
    </source>
</reference>
<gene>
    <name evidence="2" type="ORF">SAMN05421880_10860</name>
</gene>
<dbReference type="Proteomes" id="UP000199561">
    <property type="component" value="Unassembled WGS sequence"/>
</dbReference>
<dbReference type="Pfam" id="PF00781">
    <property type="entry name" value="DAGK_cat"/>
    <property type="match status" value="1"/>
</dbReference>
<dbReference type="PROSITE" id="PS50146">
    <property type="entry name" value="DAGK"/>
    <property type="match status" value="1"/>
</dbReference>
<evidence type="ECO:0000259" key="1">
    <source>
        <dbReference type="PROSITE" id="PS50146"/>
    </source>
</evidence>
<dbReference type="Gene3D" id="2.60.200.40">
    <property type="match status" value="1"/>
</dbReference>
<dbReference type="PANTHER" id="PTHR12358:SF54">
    <property type="entry name" value="SPHINGOSINE KINASE RELATED PROTEIN"/>
    <property type="match status" value="1"/>
</dbReference>
<sequence>MGLKGIATFPAATQKNFAMSNQQPFFFVMNPGSGNQNAQQTQDTISAILSAAGCCYQFMVVEEGSQLITAAQQAVKLAQEQAGAVVAVGGDGTLNTVSQAVLGTGVPFGVLPQGTFNYFARCYGIPQDTDAATQCLIDAVIKPVKVGKLNGKIFLVNASLGLYPQLLEDREAFKQRFGRNRLVALGAALMTLLKAHRQLAVQIEYAGEIRTLRTPTIVVNNNALQLEHIGIDKGDELARNHLVAITSTPVSTPALYGMLLRGLLSRLGEDENLISFSFEKMTVRLGRGRRRIKVAMDGEVSYMRSPLEFSVAEHRLPLLVPRDPALRSQS</sequence>
<dbReference type="PANTHER" id="PTHR12358">
    <property type="entry name" value="SPHINGOSINE KINASE"/>
    <property type="match status" value="1"/>
</dbReference>
<dbReference type="STRING" id="52442.SAMN05421880_10860"/>
<dbReference type="InterPro" id="IPR016064">
    <property type="entry name" value="NAD/diacylglycerol_kinase_sf"/>
</dbReference>
<evidence type="ECO:0000313" key="3">
    <source>
        <dbReference type="Proteomes" id="UP000199561"/>
    </source>
</evidence>
<accession>A0A1I4NLX0</accession>
<dbReference type="InterPro" id="IPR050187">
    <property type="entry name" value="Lipid_Phosphate_FormReg"/>
</dbReference>
<evidence type="ECO:0000313" key="2">
    <source>
        <dbReference type="EMBL" id="SFM16466.1"/>
    </source>
</evidence>
<organism evidence="2 3">
    <name type="scientific">Nitrosomonas nitrosa</name>
    <dbReference type="NCBI Taxonomy" id="52442"/>
    <lineage>
        <taxon>Bacteria</taxon>
        <taxon>Pseudomonadati</taxon>
        <taxon>Pseudomonadota</taxon>
        <taxon>Betaproteobacteria</taxon>
        <taxon>Nitrosomonadales</taxon>
        <taxon>Nitrosomonadaceae</taxon>
        <taxon>Nitrosomonas</taxon>
    </lineage>
</organism>
<dbReference type="AlphaFoldDB" id="A0A1I4NLX0"/>
<protein>
    <submittedName>
        <fullName evidence="2">Diacylglycerol kinase family enzyme</fullName>
    </submittedName>
</protein>
<keyword evidence="2" id="KW-0418">Kinase</keyword>
<dbReference type="SUPFAM" id="SSF111331">
    <property type="entry name" value="NAD kinase/diacylglycerol kinase-like"/>
    <property type="match status" value="1"/>
</dbReference>
<feature type="domain" description="DAGKc" evidence="1">
    <location>
        <begin position="20"/>
        <end position="153"/>
    </location>
</feature>